<evidence type="ECO:0008006" key="3">
    <source>
        <dbReference type="Google" id="ProtNLM"/>
    </source>
</evidence>
<gene>
    <name evidence="1" type="ORF">HD601_003449</name>
</gene>
<dbReference type="PROSITE" id="PS51257">
    <property type="entry name" value="PROKAR_LIPOPROTEIN"/>
    <property type="match status" value="1"/>
</dbReference>
<evidence type="ECO:0000313" key="1">
    <source>
        <dbReference type="EMBL" id="MBB5788874.1"/>
    </source>
</evidence>
<proteinExistence type="predicted"/>
<dbReference type="EMBL" id="JACHMM010000001">
    <property type="protein sequence ID" value="MBB5788874.1"/>
    <property type="molecule type" value="Genomic_DNA"/>
</dbReference>
<evidence type="ECO:0000313" key="2">
    <source>
        <dbReference type="Proteomes" id="UP000542813"/>
    </source>
</evidence>
<accession>A0A7W9GSC8</accession>
<comment type="caution">
    <text evidence="1">The sequence shown here is derived from an EMBL/GenBank/DDBJ whole genome shotgun (WGS) entry which is preliminary data.</text>
</comment>
<reference evidence="1 2" key="1">
    <citation type="submission" date="2020-08" db="EMBL/GenBank/DDBJ databases">
        <title>Sequencing the genomes of 1000 actinobacteria strains.</title>
        <authorList>
            <person name="Klenk H.-P."/>
        </authorList>
    </citation>
    <scope>NUCLEOTIDE SEQUENCE [LARGE SCALE GENOMIC DNA]</scope>
    <source>
        <strain evidence="1 2">DSM 102122</strain>
    </source>
</reference>
<keyword evidence="2" id="KW-1185">Reference proteome</keyword>
<dbReference type="RefSeq" id="WP_184823831.1">
    <property type="nucleotide sequence ID" value="NZ_JACHMM010000001.1"/>
</dbReference>
<dbReference type="AlphaFoldDB" id="A0A7W9GSC8"/>
<sequence>MRNLTPAASALAALVLLSGCGDDSPRIPASDAFGGASIPNWPANTPWSLVGAFNLCIDRPGSIRLTSAELAHSDGVRVDAFAVLPAGEVEELDPATMTGEETLEDLGLDLSSTTIDAVCPDDLGGDSGSTDLPMHLGLQFSKPTAATARGAIVELTYESEGETFVHRLGWEMILCEGPEHVEECQSGWPEDYGWGQDSN</sequence>
<name>A0A7W9GSC8_9ACTN</name>
<organism evidence="1 2">
    <name type="scientific">Jiangella mangrovi</name>
    <dbReference type="NCBI Taxonomy" id="1524084"/>
    <lineage>
        <taxon>Bacteria</taxon>
        <taxon>Bacillati</taxon>
        <taxon>Actinomycetota</taxon>
        <taxon>Actinomycetes</taxon>
        <taxon>Jiangellales</taxon>
        <taxon>Jiangellaceae</taxon>
        <taxon>Jiangella</taxon>
    </lineage>
</organism>
<protein>
    <recommendedName>
        <fullName evidence="3">Lipoprotein</fullName>
    </recommendedName>
</protein>
<dbReference type="Proteomes" id="UP000542813">
    <property type="component" value="Unassembled WGS sequence"/>
</dbReference>